<feature type="transmembrane region" description="Helical" evidence="7">
    <location>
        <begin position="266"/>
        <end position="284"/>
    </location>
</feature>
<dbReference type="Pfam" id="PF00664">
    <property type="entry name" value="ABC_membrane"/>
    <property type="match status" value="1"/>
</dbReference>
<dbReference type="PROSITE" id="PS50893">
    <property type="entry name" value="ABC_TRANSPORTER_2"/>
    <property type="match status" value="1"/>
</dbReference>
<organism evidence="10 11">
    <name type="scientific">Luteimonas vadosa</name>
    <dbReference type="NCBI Taxonomy" id="1165507"/>
    <lineage>
        <taxon>Bacteria</taxon>
        <taxon>Pseudomonadati</taxon>
        <taxon>Pseudomonadota</taxon>
        <taxon>Gammaproteobacteria</taxon>
        <taxon>Lysobacterales</taxon>
        <taxon>Lysobacteraceae</taxon>
        <taxon>Luteimonas</taxon>
    </lineage>
</organism>
<dbReference type="PANTHER" id="PTHR24221:SF654">
    <property type="entry name" value="ATP-BINDING CASSETTE SUB-FAMILY B MEMBER 6"/>
    <property type="match status" value="1"/>
</dbReference>
<comment type="caution">
    <text evidence="10">The sequence shown here is derived from an EMBL/GenBank/DDBJ whole genome shotgun (WGS) entry which is preliminary data.</text>
</comment>
<proteinExistence type="predicted"/>
<evidence type="ECO:0000256" key="5">
    <source>
        <dbReference type="ARBA" id="ARBA00022989"/>
    </source>
</evidence>
<gene>
    <name evidence="10" type="ORF">GCM10023332_01780</name>
</gene>
<dbReference type="SUPFAM" id="SSF90123">
    <property type="entry name" value="ABC transporter transmembrane region"/>
    <property type="match status" value="1"/>
</dbReference>
<comment type="subcellular location">
    <subcellularLocation>
        <location evidence="1">Cell membrane</location>
        <topology evidence="1">Multi-pass membrane protein</topology>
    </subcellularLocation>
</comment>
<accession>A0ABP9DSP6</accession>
<keyword evidence="11" id="KW-1185">Reference proteome</keyword>
<dbReference type="PROSITE" id="PS00211">
    <property type="entry name" value="ABC_TRANSPORTER_1"/>
    <property type="match status" value="1"/>
</dbReference>
<dbReference type="InterPro" id="IPR039421">
    <property type="entry name" value="Type_1_exporter"/>
</dbReference>
<evidence type="ECO:0000256" key="6">
    <source>
        <dbReference type="ARBA" id="ARBA00023136"/>
    </source>
</evidence>
<feature type="transmembrane region" description="Helical" evidence="7">
    <location>
        <begin position="67"/>
        <end position="93"/>
    </location>
</feature>
<evidence type="ECO:0000313" key="10">
    <source>
        <dbReference type="EMBL" id="GAA4854146.1"/>
    </source>
</evidence>
<dbReference type="SUPFAM" id="SSF52540">
    <property type="entry name" value="P-loop containing nucleoside triphosphate hydrolases"/>
    <property type="match status" value="1"/>
</dbReference>
<evidence type="ECO:0000256" key="7">
    <source>
        <dbReference type="SAM" id="Phobius"/>
    </source>
</evidence>
<name>A0ABP9DSP6_9GAMM</name>
<dbReference type="InterPro" id="IPR003593">
    <property type="entry name" value="AAA+_ATPase"/>
</dbReference>
<feature type="transmembrane region" description="Helical" evidence="7">
    <location>
        <begin position="147"/>
        <end position="172"/>
    </location>
</feature>
<dbReference type="InterPro" id="IPR027417">
    <property type="entry name" value="P-loop_NTPase"/>
</dbReference>
<dbReference type="RefSeq" id="WP_345293617.1">
    <property type="nucleotide sequence ID" value="NZ_BAABJY010000001.1"/>
</dbReference>
<evidence type="ECO:0000256" key="3">
    <source>
        <dbReference type="ARBA" id="ARBA00022741"/>
    </source>
</evidence>
<evidence type="ECO:0000256" key="2">
    <source>
        <dbReference type="ARBA" id="ARBA00022692"/>
    </source>
</evidence>
<dbReference type="Pfam" id="PF00005">
    <property type="entry name" value="ABC_tran"/>
    <property type="match status" value="1"/>
</dbReference>
<dbReference type="InterPro" id="IPR003439">
    <property type="entry name" value="ABC_transporter-like_ATP-bd"/>
</dbReference>
<dbReference type="Gene3D" id="3.40.50.300">
    <property type="entry name" value="P-loop containing nucleotide triphosphate hydrolases"/>
    <property type="match status" value="1"/>
</dbReference>
<reference evidence="11" key="1">
    <citation type="journal article" date="2019" name="Int. J. Syst. Evol. Microbiol.">
        <title>The Global Catalogue of Microorganisms (GCM) 10K type strain sequencing project: providing services to taxonomists for standard genome sequencing and annotation.</title>
        <authorList>
            <consortium name="The Broad Institute Genomics Platform"/>
            <consortium name="The Broad Institute Genome Sequencing Center for Infectious Disease"/>
            <person name="Wu L."/>
            <person name="Ma J."/>
        </authorList>
    </citation>
    <scope>NUCLEOTIDE SEQUENCE [LARGE SCALE GENOMIC DNA]</scope>
    <source>
        <strain evidence="11">JCM 18392</strain>
    </source>
</reference>
<protein>
    <submittedName>
        <fullName evidence="10">ABC transporter ATP-binding protein</fullName>
    </submittedName>
</protein>
<sequence>MPDLMRRLWRHLEPGHRAEFFLLLGLMMLNALAEVISLGAVLPFLGILTAPERVMAWEWMQPVMGALGIHTAAGLVLPLTFLFVLAIVIAAFLRMLLLWWTTRYTLRAGLALSCLTYRRTLYQPYSVHIARNSSGVISGLTNKINTVVFGVVMPLLVLASSALLVVSVVATLMVIDPVVAMTAALALGLGYGTITLFTRHRMRRNSENIAHGQTGLLKTLQDGLGGIRDVLLDGTQDVYCGVYREADEPLRRAQCNNTFISQSPRIVMEAAGMLLIAGIAYAMSRQAGGITPALPVLGALALGAQRMLPALQQAYSAWQSIAGNRASLQDVVDLLDQPLPEELLLPAPQPLEFDDGIVIEDVSYRYDTGPWILDGINLRVPKGARVGLVGPTGSGKSTLLDILMGLLPPTRGRLLVDGNPLGVGQTLRAWQGAIAHVPQSIYLADASIAENIAFGVPAEDIDRARVGKAAHAAQIGDFIESSAGGYDATVGERGIRLSGGQRQRIGIARALYKDASVLVFDEATSALDTATEQSVMETIASLDRGLTVFLIAHRLSTVRGCDMIVELNAGRIVAVDTYDNLVARSPSFRRMAGESG</sequence>
<dbReference type="InterPro" id="IPR036640">
    <property type="entry name" value="ABC1_TM_sf"/>
</dbReference>
<dbReference type="PROSITE" id="PS50929">
    <property type="entry name" value="ABC_TM1F"/>
    <property type="match status" value="1"/>
</dbReference>
<keyword evidence="6 7" id="KW-0472">Membrane</keyword>
<dbReference type="EMBL" id="BAABJY010000001">
    <property type="protein sequence ID" value="GAA4854146.1"/>
    <property type="molecule type" value="Genomic_DNA"/>
</dbReference>
<dbReference type="InterPro" id="IPR017871">
    <property type="entry name" value="ABC_transporter-like_CS"/>
</dbReference>
<evidence type="ECO:0000259" key="8">
    <source>
        <dbReference type="PROSITE" id="PS50893"/>
    </source>
</evidence>
<keyword evidence="3" id="KW-0547">Nucleotide-binding</keyword>
<dbReference type="Gene3D" id="1.20.1560.10">
    <property type="entry name" value="ABC transporter type 1, transmembrane domain"/>
    <property type="match status" value="1"/>
</dbReference>
<keyword evidence="2 7" id="KW-0812">Transmembrane</keyword>
<feature type="domain" description="ABC transmembrane type-1" evidence="9">
    <location>
        <begin position="21"/>
        <end position="323"/>
    </location>
</feature>
<dbReference type="SMART" id="SM00382">
    <property type="entry name" value="AAA"/>
    <property type="match status" value="1"/>
</dbReference>
<dbReference type="PANTHER" id="PTHR24221">
    <property type="entry name" value="ATP-BINDING CASSETTE SUB-FAMILY B"/>
    <property type="match status" value="1"/>
</dbReference>
<evidence type="ECO:0000313" key="11">
    <source>
        <dbReference type="Proteomes" id="UP001501323"/>
    </source>
</evidence>
<keyword evidence="5 7" id="KW-1133">Transmembrane helix</keyword>
<feature type="transmembrane region" description="Helical" evidence="7">
    <location>
        <begin position="178"/>
        <end position="197"/>
    </location>
</feature>
<evidence type="ECO:0000256" key="4">
    <source>
        <dbReference type="ARBA" id="ARBA00022840"/>
    </source>
</evidence>
<feature type="domain" description="ABC transporter" evidence="8">
    <location>
        <begin position="357"/>
        <end position="594"/>
    </location>
</feature>
<keyword evidence="4 10" id="KW-0067">ATP-binding</keyword>
<dbReference type="Proteomes" id="UP001501323">
    <property type="component" value="Unassembled WGS sequence"/>
</dbReference>
<dbReference type="InterPro" id="IPR011527">
    <property type="entry name" value="ABC1_TM_dom"/>
</dbReference>
<evidence type="ECO:0000259" key="9">
    <source>
        <dbReference type="PROSITE" id="PS50929"/>
    </source>
</evidence>
<dbReference type="GO" id="GO:0005524">
    <property type="term" value="F:ATP binding"/>
    <property type="evidence" value="ECO:0007669"/>
    <property type="project" value="UniProtKB-KW"/>
</dbReference>
<evidence type="ECO:0000256" key="1">
    <source>
        <dbReference type="ARBA" id="ARBA00004651"/>
    </source>
</evidence>
<feature type="transmembrane region" description="Helical" evidence="7">
    <location>
        <begin position="20"/>
        <end position="47"/>
    </location>
</feature>